<keyword evidence="1" id="KW-0732">Signal</keyword>
<reference evidence="2" key="1">
    <citation type="submission" date="2019-12" db="EMBL/GenBank/DDBJ databases">
        <title>An insight into the sialome of adult female Ixodes ricinus ticks feeding for 6 days.</title>
        <authorList>
            <person name="Perner J."/>
            <person name="Ribeiro J.M.C."/>
        </authorList>
    </citation>
    <scope>NUCLEOTIDE SEQUENCE</scope>
    <source>
        <strain evidence="2">Semi-engorged</strain>
        <tissue evidence="2">Salivary glands</tissue>
    </source>
</reference>
<accession>A0A6B0UDB5</accession>
<feature type="chain" id="PRO_5025565017" description="Secreted protein" evidence="1">
    <location>
        <begin position="18"/>
        <end position="92"/>
    </location>
</feature>
<evidence type="ECO:0000313" key="2">
    <source>
        <dbReference type="EMBL" id="MXU86715.1"/>
    </source>
</evidence>
<feature type="signal peptide" evidence="1">
    <location>
        <begin position="1"/>
        <end position="17"/>
    </location>
</feature>
<proteinExistence type="predicted"/>
<dbReference type="EMBL" id="GIFC01004632">
    <property type="protein sequence ID" value="MXU86715.1"/>
    <property type="molecule type" value="Transcribed_RNA"/>
</dbReference>
<dbReference type="AlphaFoldDB" id="A0A6B0UDB5"/>
<evidence type="ECO:0000256" key="1">
    <source>
        <dbReference type="SAM" id="SignalP"/>
    </source>
</evidence>
<evidence type="ECO:0008006" key="3">
    <source>
        <dbReference type="Google" id="ProtNLM"/>
    </source>
</evidence>
<organism evidence="2">
    <name type="scientific">Ixodes ricinus</name>
    <name type="common">Common tick</name>
    <name type="synonym">Acarus ricinus</name>
    <dbReference type="NCBI Taxonomy" id="34613"/>
    <lineage>
        <taxon>Eukaryota</taxon>
        <taxon>Metazoa</taxon>
        <taxon>Ecdysozoa</taxon>
        <taxon>Arthropoda</taxon>
        <taxon>Chelicerata</taxon>
        <taxon>Arachnida</taxon>
        <taxon>Acari</taxon>
        <taxon>Parasitiformes</taxon>
        <taxon>Ixodida</taxon>
        <taxon>Ixodoidea</taxon>
        <taxon>Ixodidae</taxon>
        <taxon>Ixodinae</taxon>
        <taxon>Ixodes</taxon>
    </lineage>
</organism>
<sequence length="92" mass="10338">MKLALAGFSWIVRFLAGSSRDQFHNPAAGRLIFTGETLNIMVVSRFSYKKALWLKVPLFNMLSSGTIPHCEKSLQAKVSHTNFVPEKKKKDA</sequence>
<protein>
    <recommendedName>
        <fullName evidence="3">Secreted protein</fullName>
    </recommendedName>
</protein>
<name>A0A6B0UDB5_IXORI</name>